<dbReference type="EMBL" id="UOGL01000262">
    <property type="protein sequence ID" value="VAX38810.1"/>
    <property type="molecule type" value="Genomic_DNA"/>
</dbReference>
<dbReference type="Gene3D" id="3.50.70.20">
    <property type="entry name" value="Cytochrome P460"/>
    <property type="match status" value="1"/>
</dbReference>
<gene>
    <name evidence="3" type="ORF">MNBD_PLANCTO02-1236</name>
</gene>
<accession>A0A3B1DUI8</accession>
<dbReference type="InterPro" id="IPR038142">
    <property type="entry name" value="Cytochrome_P460_sp"/>
</dbReference>
<feature type="domain" description="Cytochrome P460" evidence="2">
    <location>
        <begin position="85"/>
        <end position="206"/>
    </location>
</feature>
<feature type="region of interest" description="Disordered" evidence="1">
    <location>
        <begin position="32"/>
        <end position="66"/>
    </location>
</feature>
<dbReference type="CDD" id="cd20716">
    <property type="entry name" value="cyt_P460_fam"/>
    <property type="match status" value="1"/>
</dbReference>
<evidence type="ECO:0000259" key="2">
    <source>
        <dbReference type="Pfam" id="PF16694"/>
    </source>
</evidence>
<evidence type="ECO:0000313" key="3">
    <source>
        <dbReference type="EMBL" id="VAX38810.1"/>
    </source>
</evidence>
<protein>
    <recommendedName>
        <fullName evidence="2">Cytochrome P460 domain-containing protein</fullName>
    </recommendedName>
</protein>
<dbReference type="InterPro" id="IPR032033">
    <property type="entry name" value="Cytochrome_P460"/>
</dbReference>
<sequence>MLPNKKVLFVLIAGLGAILTWVVLPASTVEAQSGSRTRGRGSNMKGSGSSNRGRGMQGSGTRGSGTVVQKETFEDNLWKYLKSAKYTNWAPVPGKKESAYKGQSPHGAFLKMYLNRKAAGNFKTLPSGSIIVKENYGKDAKTLMAITVMYRNKGYDPQNGDWYWVKYNPDGSVANAPQEKGGMRLAGKVKGCIQCHSGAEGKDYFFAND</sequence>
<dbReference type="AlphaFoldDB" id="A0A3B1DUI8"/>
<dbReference type="Pfam" id="PF16694">
    <property type="entry name" value="Cytochrome_P460"/>
    <property type="match status" value="1"/>
</dbReference>
<name>A0A3B1DUI8_9ZZZZ</name>
<proteinExistence type="predicted"/>
<reference evidence="3" key="1">
    <citation type="submission" date="2018-06" db="EMBL/GenBank/DDBJ databases">
        <authorList>
            <person name="Zhirakovskaya E."/>
        </authorList>
    </citation>
    <scope>NUCLEOTIDE SEQUENCE</scope>
</reference>
<evidence type="ECO:0000256" key="1">
    <source>
        <dbReference type="SAM" id="MobiDB-lite"/>
    </source>
</evidence>
<organism evidence="3">
    <name type="scientific">hydrothermal vent metagenome</name>
    <dbReference type="NCBI Taxonomy" id="652676"/>
    <lineage>
        <taxon>unclassified sequences</taxon>
        <taxon>metagenomes</taxon>
        <taxon>ecological metagenomes</taxon>
    </lineage>
</organism>